<protein>
    <recommendedName>
        <fullName evidence="2">Chemotaxis protein</fullName>
    </recommendedName>
</protein>
<organism evidence="1">
    <name type="scientific">Variovorax paradoxus (strain S110)</name>
    <dbReference type="NCBI Taxonomy" id="543728"/>
    <lineage>
        <taxon>Bacteria</taxon>
        <taxon>Pseudomonadati</taxon>
        <taxon>Pseudomonadota</taxon>
        <taxon>Betaproteobacteria</taxon>
        <taxon>Burkholderiales</taxon>
        <taxon>Comamonadaceae</taxon>
        <taxon>Variovorax</taxon>
    </lineage>
</organism>
<name>C5CL26_VARPS</name>
<dbReference type="HOGENOM" id="CLU_053685_1_0_4"/>
<dbReference type="OrthoDB" id="8811859at2"/>
<dbReference type="KEGG" id="vap:Vapar_4571"/>
<dbReference type="AlphaFoldDB" id="C5CL26"/>
<sequence precursor="true">MVLPLVPVVLGAGAIASALAGLKKGWDAKQNFSEAERWVAEAEQDWRRAATALETRRTQVCAELNALGMQRLQIISKSLSKFARLVNEVAASDFQAIHVNGIEVPIEVAPLQEIESASYQATEFLQHGIQSALSGVMVGAGVGQAVTMFGAASTGAAISGLSGAAATNATLAWLGGGSLASGGLGMAGGTAVLGGVAAGPFLLVMGYLAAGKSEEALTQARAHSTRLESAAEQLKSAGIALDAIEQRAKEVAWVLESLDERFQAASSRISRMVGRLRREREALYWDAGKPVPAELAVQKFDYVTLSEKDQDSFNLMLALGSALYGVAKIQILDSQGAVTEESENLSEKMQNLMEGA</sequence>
<proteinExistence type="predicted"/>
<evidence type="ECO:0008006" key="2">
    <source>
        <dbReference type="Google" id="ProtNLM"/>
    </source>
</evidence>
<dbReference type="eggNOG" id="ENOG502ZB0I">
    <property type="taxonomic scope" value="Bacteria"/>
</dbReference>
<reference evidence="1" key="1">
    <citation type="submission" date="2009-06" db="EMBL/GenBank/DDBJ databases">
        <title>Complete sequence of chromosome 1 of Variovorax paradoxus S110.</title>
        <authorList>
            <consortium name="US DOE Joint Genome Institute"/>
            <person name="Lucas S."/>
            <person name="Copeland A."/>
            <person name="Lapidus A."/>
            <person name="Glavina del Rio T."/>
            <person name="Tice H."/>
            <person name="Bruce D."/>
            <person name="Goodwin L."/>
            <person name="Pitluck S."/>
            <person name="Chertkov O."/>
            <person name="Brettin T."/>
            <person name="Detter J.C."/>
            <person name="Han C."/>
            <person name="Larimer F."/>
            <person name="Land M."/>
            <person name="Hauser L."/>
            <person name="Kyrpides N."/>
            <person name="Ovchinnikova G."/>
            <person name="Orwin P."/>
            <person name="Leadbetter J.R."/>
            <person name="Spain J.C."/>
            <person name="Han J.I."/>
        </authorList>
    </citation>
    <scope>NUCLEOTIDE SEQUENCE</scope>
    <source>
        <strain evidence="1">S110</strain>
    </source>
</reference>
<gene>
    <name evidence="1" type="ordered locus">Vapar_4571</name>
</gene>
<evidence type="ECO:0000313" key="1">
    <source>
        <dbReference type="EMBL" id="ACS21177.1"/>
    </source>
</evidence>
<dbReference type="STRING" id="543728.Vapar_4571"/>
<accession>C5CL26</accession>
<dbReference type="EMBL" id="CP001635">
    <property type="protein sequence ID" value="ACS21177.1"/>
    <property type="molecule type" value="Genomic_DNA"/>
</dbReference>